<dbReference type="InterPro" id="IPR049730">
    <property type="entry name" value="SNF2/RAD54-like_C"/>
</dbReference>
<dbReference type="InterPro" id="IPR050628">
    <property type="entry name" value="SNF2_RAD54_helicase_TF"/>
</dbReference>
<dbReference type="PROSITE" id="PS50089">
    <property type="entry name" value="ZF_RING_2"/>
    <property type="match status" value="1"/>
</dbReference>
<evidence type="ECO:0000259" key="12">
    <source>
        <dbReference type="PROSITE" id="PS51192"/>
    </source>
</evidence>
<dbReference type="CDD" id="cd16449">
    <property type="entry name" value="RING-HC"/>
    <property type="match status" value="1"/>
</dbReference>
<feature type="domain" description="Helicase C-terminal" evidence="13">
    <location>
        <begin position="962"/>
        <end position="1118"/>
    </location>
</feature>
<dbReference type="SMART" id="SM00487">
    <property type="entry name" value="DEXDc"/>
    <property type="match status" value="1"/>
</dbReference>
<dbReference type="PROSITE" id="PS51192">
    <property type="entry name" value="HELICASE_ATP_BIND_1"/>
    <property type="match status" value="1"/>
</dbReference>
<dbReference type="SUPFAM" id="SSF52540">
    <property type="entry name" value="P-loop containing nucleoside triphosphate hydrolases"/>
    <property type="match status" value="2"/>
</dbReference>
<dbReference type="SUPFAM" id="SSF57850">
    <property type="entry name" value="RING/U-box"/>
    <property type="match status" value="1"/>
</dbReference>
<evidence type="ECO:0000256" key="6">
    <source>
        <dbReference type="ARBA" id="ARBA00022806"/>
    </source>
</evidence>
<dbReference type="CDD" id="cd18793">
    <property type="entry name" value="SF2_C_SNF"/>
    <property type="match status" value="1"/>
</dbReference>
<dbReference type="Gene3D" id="3.40.50.300">
    <property type="entry name" value="P-loop containing nucleotide triphosphate hydrolases"/>
    <property type="match status" value="1"/>
</dbReference>
<evidence type="ECO:0000256" key="10">
    <source>
        <dbReference type="SAM" id="MobiDB-lite"/>
    </source>
</evidence>
<keyword evidence="8" id="KW-0067">ATP-binding</keyword>
<dbReference type="AlphaFoldDB" id="A0A6A5T9E3"/>
<keyword evidence="3" id="KW-0547">Nucleotide-binding</keyword>
<dbReference type="CDD" id="cd18008">
    <property type="entry name" value="DEXDc_SHPRH-like"/>
    <property type="match status" value="1"/>
</dbReference>
<comment type="similarity">
    <text evidence="1">Belongs to the SNF2/RAD54 helicase family.</text>
</comment>
<evidence type="ECO:0000313" key="14">
    <source>
        <dbReference type="EMBL" id="KAF1948372.1"/>
    </source>
</evidence>
<dbReference type="GO" id="GO:0008094">
    <property type="term" value="F:ATP-dependent activity, acting on DNA"/>
    <property type="evidence" value="ECO:0007669"/>
    <property type="project" value="TreeGrafter"/>
</dbReference>
<sequence length="1164" mass="131933">MQNAIQDVQPHQEVDQDSLFISDDRASAAPTDFSRLSTPATTSRRTPARATPSRAGPSRGTASRAPTQPPLSTFAKIRALQAKIKSKRSRAAPKKPSSTFQPPLDNESFLQAIQNHATSSRSTAMPDTVPSGAEDKKAAADFKRQKKYFDDLRKQHGGNLPFRQDIQWLKIERAEKERIEKKHRDAQKEKDDEEPDDDLFPQPPDVGDDDNRNDRNENDSDEDEFGHNYMGSRKRRRPSMPTKQLKTPTMAELELRSMRVAIETDKDLPKKKRKYFGADTSNESPSASSCRKTKVYKPRTSAASSSRGTKKGGRQSAKDKRATEQAIRLGTSLMPNNVFTQQADEDAPEAPTFKTRNKGNALKELISSLPVKDHRVVKSDMASLVAASKDFDGHGAARISGPNMWLVKGMATSLKPYQLLGSAFMRRRENSADEPRGGLLADQMGLGKTLMMLANIVNGRRKHAECKTTLIVASPALLSQWGREILLHTNAGLKVMRYGAGNRLDSTCSYEVLEMHDIILTTYTEVMNSYPRHDPPVSCQTAEQKIAWWEHTWATNRGALHRMKFHRCVLDEAQIIKNFSSRTSIACRALMANHRWALSGTPIMNSLTELYPYFNYIGVPYTGSYQIFKQNYCDTGSTESNERLLVRLSQFMLRRTHDERMFEAPILKLPRADQLTYTCDFNAVERNVYDIVEKRFIQTINAWQANGEIDKSYSNILVMLLRLRQLSCHILMLQFCMRDLLLREDIERIREVVKDCAVDRKSQRGQYIIAIRRQLDKHAGNVKKRTTLNGAKDGKNTALDDDDEPLNHLHDDNAADDLAVLSGKSFGKEFNFTPYLKSMTRGKSWEKKKKAARCGYGDHRIVDPYITSCRHLVCKDCYQEAFALAAEQTQLQTECPVCKNLYQRAHALDEENEDIEEYTAPETRSGPRKKPERKRLTQEDIAEDWLTFTGDGVLPSAKTIAVKAQIINWVQKNPNVKIIIYTQFLAMVRILAKMCEEEGFTTEQYHGKLSLTARDKAITNFADDPNIRILLASLRCGGLGLNLTMASRVILLDPWWNNSVEQQAFCRVFRFGQTEKTSLARFVVRNTVDDRLLAMQKRKQEEIDGVMEDNNQTSEKMTVRDLMRLFGNLQDEVGGGGKPFILVDNPEQNGFRADADHEGYANEL</sequence>
<dbReference type="SMART" id="SM00490">
    <property type="entry name" value="HELICc"/>
    <property type="match status" value="1"/>
</dbReference>
<dbReference type="InterPro" id="IPR001841">
    <property type="entry name" value="Znf_RING"/>
</dbReference>
<evidence type="ECO:0000259" key="11">
    <source>
        <dbReference type="PROSITE" id="PS50089"/>
    </source>
</evidence>
<keyword evidence="5" id="KW-0378">Hydrolase</keyword>
<dbReference type="GO" id="GO:0006281">
    <property type="term" value="P:DNA repair"/>
    <property type="evidence" value="ECO:0007669"/>
    <property type="project" value="TreeGrafter"/>
</dbReference>
<dbReference type="GO" id="GO:0016787">
    <property type="term" value="F:hydrolase activity"/>
    <property type="evidence" value="ECO:0007669"/>
    <property type="project" value="UniProtKB-KW"/>
</dbReference>
<dbReference type="InterPro" id="IPR038718">
    <property type="entry name" value="SNF2-like_sf"/>
</dbReference>
<dbReference type="PANTHER" id="PTHR45626:SF17">
    <property type="entry name" value="HELICASE-LIKE TRANSCRIPTION FACTOR"/>
    <property type="match status" value="1"/>
</dbReference>
<feature type="compositionally biased region" description="Basic residues" evidence="10">
    <location>
        <begin position="84"/>
        <end position="93"/>
    </location>
</feature>
<keyword evidence="7" id="KW-0862">Zinc</keyword>
<evidence type="ECO:0000256" key="8">
    <source>
        <dbReference type="ARBA" id="ARBA00022840"/>
    </source>
</evidence>
<reference evidence="14" key="1">
    <citation type="journal article" date="2020" name="Stud. Mycol.">
        <title>101 Dothideomycetes genomes: a test case for predicting lifestyles and emergence of pathogens.</title>
        <authorList>
            <person name="Haridas S."/>
            <person name="Albert R."/>
            <person name="Binder M."/>
            <person name="Bloem J."/>
            <person name="Labutti K."/>
            <person name="Salamov A."/>
            <person name="Andreopoulos B."/>
            <person name="Baker S."/>
            <person name="Barry K."/>
            <person name="Bills G."/>
            <person name="Bluhm B."/>
            <person name="Cannon C."/>
            <person name="Castanera R."/>
            <person name="Culley D."/>
            <person name="Daum C."/>
            <person name="Ezra D."/>
            <person name="Gonzalez J."/>
            <person name="Henrissat B."/>
            <person name="Kuo A."/>
            <person name="Liang C."/>
            <person name="Lipzen A."/>
            <person name="Lutzoni F."/>
            <person name="Magnuson J."/>
            <person name="Mondo S."/>
            <person name="Nolan M."/>
            <person name="Ohm R."/>
            <person name="Pangilinan J."/>
            <person name="Park H.-J."/>
            <person name="Ramirez L."/>
            <person name="Alfaro M."/>
            <person name="Sun H."/>
            <person name="Tritt A."/>
            <person name="Yoshinaga Y."/>
            <person name="Zwiers L.-H."/>
            <person name="Turgeon B."/>
            <person name="Goodwin S."/>
            <person name="Spatafora J."/>
            <person name="Crous P."/>
            <person name="Grigoriev I."/>
        </authorList>
    </citation>
    <scope>NUCLEOTIDE SEQUENCE</scope>
    <source>
        <strain evidence="14">CBS 675.92</strain>
    </source>
</reference>
<evidence type="ECO:0000313" key="15">
    <source>
        <dbReference type="Proteomes" id="UP000800035"/>
    </source>
</evidence>
<evidence type="ECO:0000256" key="5">
    <source>
        <dbReference type="ARBA" id="ARBA00022801"/>
    </source>
</evidence>
<dbReference type="InterPro" id="IPR017907">
    <property type="entry name" value="Znf_RING_CS"/>
</dbReference>
<feature type="compositionally biased region" description="Polar residues" evidence="10">
    <location>
        <begin position="108"/>
        <end position="125"/>
    </location>
</feature>
<protein>
    <submittedName>
        <fullName evidence="14">Uncharacterized protein</fullName>
    </submittedName>
</protein>
<evidence type="ECO:0000256" key="2">
    <source>
        <dbReference type="ARBA" id="ARBA00022723"/>
    </source>
</evidence>
<dbReference type="InterPro" id="IPR027417">
    <property type="entry name" value="P-loop_NTPase"/>
</dbReference>
<dbReference type="InterPro" id="IPR000330">
    <property type="entry name" value="SNF2_N"/>
</dbReference>
<dbReference type="PANTHER" id="PTHR45626">
    <property type="entry name" value="TRANSCRIPTION TERMINATION FACTOR 2-RELATED"/>
    <property type="match status" value="1"/>
</dbReference>
<dbReference type="GO" id="GO:0004386">
    <property type="term" value="F:helicase activity"/>
    <property type="evidence" value="ECO:0007669"/>
    <property type="project" value="UniProtKB-KW"/>
</dbReference>
<name>A0A6A5T9E3_9PLEO</name>
<keyword evidence="4 9" id="KW-0863">Zinc-finger</keyword>
<dbReference type="GO" id="GO:0005524">
    <property type="term" value="F:ATP binding"/>
    <property type="evidence" value="ECO:0007669"/>
    <property type="project" value="UniProtKB-KW"/>
</dbReference>
<dbReference type="EMBL" id="ML977060">
    <property type="protein sequence ID" value="KAF1948372.1"/>
    <property type="molecule type" value="Genomic_DNA"/>
</dbReference>
<dbReference type="Pfam" id="PF00271">
    <property type="entry name" value="Helicase_C"/>
    <property type="match status" value="1"/>
</dbReference>
<keyword evidence="2" id="KW-0479">Metal-binding</keyword>
<feature type="region of interest" description="Disordered" evidence="10">
    <location>
        <begin position="273"/>
        <end position="322"/>
    </location>
</feature>
<evidence type="ECO:0000259" key="13">
    <source>
        <dbReference type="PROSITE" id="PS51194"/>
    </source>
</evidence>
<gene>
    <name evidence="14" type="ORF">CC80DRAFT_431711</name>
</gene>
<evidence type="ECO:0000256" key="9">
    <source>
        <dbReference type="PROSITE-ProRule" id="PRU00175"/>
    </source>
</evidence>
<feature type="compositionally biased region" description="Polar residues" evidence="10">
    <location>
        <begin position="279"/>
        <end position="290"/>
    </location>
</feature>
<dbReference type="GO" id="GO:0008270">
    <property type="term" value="F:zinc ion binding"/>
    <property type="evidence" value="ECO:0007669"/>
    <property type="project" value="UniProtKB-KW"/>
</dbReference>
<evidence type="ECO:0000256" key="1">
    <source>
        <dbReference type="ARBA" id="ARBA00007025"/>
    </source>
</evidence>
<dbReference type="InterPro" id="IPR013083">
    <property type="entry name" value="Znf_RING/FYVE/PHD"/>
</dbReference>
<feature type="region of interest" description="Disordered" evidence="10">
    <location>
        <begin position="912"/>
        <end position="936"/>
    </location>
</feature>
<feature type="compositionally biased region" description="Basic and acidic residues" evidence="10">
    <location>
        <begin position="209"/>
        <end position="218"/>
    </location>
</feature>
<dbReference type="Proteomes" id="UP000800035">
    <property type="component" value="Unassembled WGS sequence"/>
</dbReference>
<dbReference type="InterPro" id="IPR014001">
    <property type="entry name" value="Helicase_ATP-bd"/>
</dbReference>
<dbReference type="PROSITE" id="PS51194">
    <property type="entry name" value="HELICASE_CTER"/>
    <property type="match status" value="1"/>
</dbReference>
<evidence type="ECO:0000256" key="4">
    <source>
        <dbReference type="ARBA" id="ARBA00022771"/>
    </source>
</evidence>
<feature type="compositionally biased region" description="Basic and acidic residues" evidence="10">
    <location>
        <begin position="178"/>
        <end position="190"/>
    </location>
</feature>
<proteinExistence type="inferred from homology"/>
<feature type="region of interest" description="Disordered" evidence="10">
    <location>
        <begin position="1"/>
        <end position="140"/>
    </location>
</feature>
<dbReference type="InterPro" id="IPR001650">
    <property type="entry name" value="Helicase_C-like"/>
</dbReference>
<dbReference type="Pfam" id="PF00176">
    <property type="entry name" value="SNF2-rel_dom"/>
    <property type="match status" value="1"/>
</dbReference>
<dbReference type="OrthoDB" id="448448at2759"/>
<feature type="region of interest" description="Disordered" evidence="10">
    <location>
        <begin position="178"/>
        <end position="252"/>
    </location>
</feature>
<evidence type="ECO:0000256" key="7">
    <source>
        <dbReference type="ARBA" id="ARBA00022833"/>
    </source>
</evidence>
<feature type="domain" description="Helicase ATP-binding" evidence="12">
    <location>
        <begin position="429"/>
        <end position="620"/>
    </location>
</feature>
<dbReference type="Gene3D" id="3.30.40.10">
    <property type="entry name" value="Zinc/RING finger domain, C3HC4 (zinc finger)"/>
    <property type="match status" value="1"/>
</dbReference>
<keyword evidence="15" id="KW-1185">Reference proteome</keyword>
<feature type="domain" description="RING-type" evidence="11">
    <location>
        <begin position="854"/>
        <end position="899"/>
    </location>
</feature>
<evidence type="ECO:0000256" key="3">
    <source>
        <dbReference type="ARBA" id="ARBA00022741"/>
    </source>
</evidence>
<accession>A0A6A5T9E3</accession>
<dbReference type="Gene3D" id="3.40.50.10810">
    <property type="entry name" value="Tandem AAA-ATPase domain"/>
    <property type="match status" value="1"/>
</dbReference>
<feature type="compositionally biased region" description="Low complexity" evidence="10">
    <location>
        <begin position="37"/>
        <end position="59"/>
    </location>
</feature>
<dbReference type="PROSITE" id="PS00518">
    <property type="entry name" value="ZF_RING_1"/>
    <property type="match status" value="1"/>
</dbReference>
<organism evidence="14 15">
    <name type="scientific">Byssothecium circinans</name>
    <dbReference type="NCBI Taxonomy" id="147558"/>
    <lineage>
        <taxon>Eukaryota</taxon>
        <taxon>Fungi</taxon>
        <taxon>Dikarya</taxon>
        <taxon>Ascomycota</taxon>
        <taxon>Pezizomycotina</taxon>
        <taxon>Dothideomycetes</taxon>
        <taxon>Pleosporomycetidae</taxon>
        <taxon>Pleosporales</taxon>
        <taxon>Massarineae</taxon>
        <taxon>Massarinaceae</taxon>
        <taxon>Byssothecium</taxon>
    </lineage>
</organism>
<dbReference type="GO" id="GO:0005634">
    <property type="term" value="C:nucleus"/>
    <property type="evidence" value="ECO:0007669"/>
    <property type="project" value="TreeGrafter"/>
</dbReference>
<keyword evidence="6" id="KW-0347">Helicase</keyword>